<reference evidence="6 7" key="1">
    <citation type="journal article" date="2014" name="FEMS Microbiol. Ecol.">
        <title>Sphaerotilus natans encrusted with nanoball-shaped Fe(III) oxide minerals formed by nitrate-reducing mixotrophic Fe(II) oxidation.</title>
        <authorList>
            <person name="Park S."/>
            <person name="Kim D.H."/>
            <person name="Lee J.H."/>
            <person name="Hur H.G."/>
        </authorList>
    </citation>
    <scope>NUCLEOTIDE SEQUENCE [LARGE SCALE GENOMIC DNA]</scope>
    <source>
        <strain evidence="6 7">DSM 6575</strain>
    </source>
</reference>
<dbReference type="InterPro" id="IPR011006">
    <property type="entry name" value="CheY-like_superfamily"/>
</dbReference>
<dbReference type="PROSITE" id="PS50110">
    <property type="entry name" value="RESPONSE_REGULATORY"/>
    <property type="match status" value="1"/>
</dbReference>
<dbReference type="SMART" id="SM00448">
    <property type="entry name" value="REC"/>
    <property type="match status" value="1"/>
</dbReference>
<dbReference type="InterPro" id="IPR001789">
    <property type="entry name" value="Sig_transdc_resp-reg_receiver"/>
</dbReference>
<dbReference type="InterPro" id="IPR016032">
    <property type="entry name" value="Sig_transdc_resp-reg_C-effctor"/>
</dbReference>
<dbReference type="eggNOG" id="COG2197">
    <property type="taxonomic scope" value="Bacteria"/>
</dbReference>
<dbReference type="GO" id="GO:0006355">
    <property type="term" value="P:regulation of DNA-templated transcription"/>
    <property type="evidence" value="ECO:0007669"/>
    <property type="project" value="InterPro"/>
</dbReference>
<feature type="domain" description="HTH luxR-type" evidence="4">
    <location>
        <begin position="144"/>
        <end position="206"/>
    </location>
</feature>
<dbReference type="SUPFAM" id="SSF46894">
    <property type="entry name" value="C-terminal effector domain of the bipartite response regulators"/>
    <property type="match status" value="1"/>
</dbReference>
<dbReference type="SMART" id="SM00421">
    <property type="entry name" value="HTH_LUXR"/>
    <property type="match status" value="1"/>
</dbReference>
<dbReference type="PANTHER" id="PTHR43214">
    <property type="entry name" value="TWO-COMPONENT RESPONSE REGULATOR"/>
    <property type="match status" value="1"/>
</dbReference>
<evidence type="ECO:0000256" key="2">
    <source>
        <dbReference type="ARBA" id="ARBA00023125"/>
    </source>
</evidence>
<dbReference type="AlphaFoldDB" id="A0A059KG79"/>
<dbReference type="Gene3D" id="3.40.50.2300">
    <property type="match status" value="1"/>
</dbReference>
<dbReference type="Pfam" id="PF00072">
    <property type="entry name" value="Response_reg"/>
    <property type="match status" value="1"/>
</dbReference>
<evidence type="ECO:0000259" key="5">
    <source>
        <dbReference type="PROSITE" id="PS50110"/>
    </source>
</evidence>
<dbReference type="PROSITE" id="PS50043">
    <property type="entry name" value="HTH_LUXR_2"/>
    <property type="match status" value="1"/>
</dbReference>
<comment type="caution">
    <text evidence="6">The sequence shown here is derived from an EMBL/GenBank/DDBJ whole genome shotgun (WGS) entry which is preliminary data.</text>
</comment>
<dbReference type="GO" id="GO:0003677">
    <property type="term" value="F:DNA binding"/>
    <property type="evidence" value="ECO:0007669"/>
    <property type="project" value="UniProtKB-KW"/>
</dbReference>
<proteinExistence type="predicted"/>
<evidence type="ECO:0000259" key="4">
    <source>
        <dbReference type="PROSITE" id="PS50043"/>
    </source>
</evidence>
<dbReference type="PANTHER" id="PTHR43214:SF43">
    <property type="entry name" value="TWO-COMPONENT RESPONSE REGULATOR"/>
    <property type="match status" value="1"/>
</dbReference>
<protein>
    <submittedName>
        <fullName evidence="6">Two component LuxR family transcriptional regulator</fullName>
    </submittedName>
</protein>
<evidence type="ECO:0000256" key="3">
    <source>
        <dbReference type="PROSITE-ProRule" id="PRU00169"/>
    </source>
</evidence>
<dbReference type="CDD" id="cd17535">
    <property type="entry name" value="REC_NarL-like"/>
    <property type="match status" value="1"/>
</dbReference>
<dbReference type="InterPro" id="IPR058245">
    <property type="entry name" value="NreC/VraR/RcsB-like_REC"/>
</dbReference>
<keyword evidence="1 3" id="KW-0597">Phosphoprotein</keyword>
<evidence type="ECO:0000313" key="6">
    <source>
        <dbReference type="EMBL" id="KDB50467.1"/>
    </source>
</evidence>
<organism evidence="6 7">
    <name type="scientific">Sphaerotilus natans subsp. natans DSM 6575</name>
    <dbReference type="NCBI Taxonomy" id="1286631"/>
    <lineage>
        <taxon>Bacteria</taxon>
        <taxon>Pseudomonadati</taxon>
        <taxon>Pseudomonadota</taxon>
        <taxon>Betaproteobacteria</taxon>
        <taxon>Burkholderiales</taxon>
        <taxon>Sphaerotilaceae</taxon>
        <taxon>Sphaerotilus</taxon>
    </lineage>
</organism>
<dbReference type="CDD" id="cd06170">
    <property type="entry name" value="LuxR_C_like"/>
    <property type="match status" value="1"/>
</dbReference>
<dbReference type="RefSeq" id="WP_037485737.1">
    <property type="nucleotide sequence ID" value="NZ_AZRA01000138.1"/>
</dbReference>
<dbReference type="EMBL" id="AZRA01000138">
    <property type="protein sequence ID" value="KDB50467.1"/>
    <property type="molecule type" value="Genomic_DNA"/>
</dbReference>
<dbReference type="Pfam" id="PF00196">
    <property type="entry name" value="GerE"/>
    <property type="match status" value="1"/>
</dbReference>
<dbReference type="PRINTS" id="PR00038">
    <property type="entry name" value="HTHLUXR"/>
</dbReference>
<evidence type="ECO:0000256" key="1">
    <source>
        <dbReference type="ARBA" id="ARBA00022553"/>
    </source>
</evidence>
<feature type="domain" description="Response regulatory" evidence="5">
    <location>
        <begin position="7"/>
        <end position="126"/>
    </location>
</feature>
<feature type="modified residue" description="4-aspartylphosphate" evidence="3">
    <location>
        <position position="61"/>
    </location>
</feature>
<name>A0A059KG79_9BURK</name>
<dbReference type="InterPro" id="IPR000792">
    <property type="entry name" value="Tscrpt_reg_LuxR_C"/>
</dbReference>
<sequence>MISSRLHLAIADDHAVVRLGYRRLLEGEPDLEVVAEYADADQAWADLALRHPGEVDLLILDLSMPGRSGLDLLRQLAESCRWLKVLVFTMHDTPALRQQCLRAGAAGFLGKSSDPEALVEAVRRIARGLPPPGQPERPAPCGLPHEQLTPREHEMLLLMLSGHPLERIAREMNVSDKTVSNYQTLIRQKLGVASALELIRYGQQHGLMP</sequence>
<dbReference type="InterPro" id="IPR039420">
    <property type="entry name" value="WalR-like"/>
</dbReference>
<evidence type="ECO:0000313" key="7">
    <source>
        <dbReference type="Proteomes" id="UP000026714"/>
    </source>
</evidence>
<dbReference type="SUPFAM" id="SSF52172">
    <property type="entry name" value="CheY-like"/>
    <property type="match status" value="1"/>
</dbReference>
<dbReference type="STRING" id="34103.SAMN05421778_10684"/>
<keyword evidence="7" id="KW-1185">Reference proteome</keyword>
<dbReference type="GO" id="GO:0000160">
    <property type="term" value="P:phosphorelay signal transduction system"/>
    <property type="evidence" value="ECO:0007669"/>
    <property type="project" value="InterPro"/>
</dbReference>
<gene>
    <name evidence="6" type="ORF">X805_39300</name>
</gene>
<accession>A0A059KG79</accession>
<dbReference type="Proteomes" id="UP000026714">
    <property type="component" value="Unassembled WGS sequence"/>
</dbReference>
<keyword evidence="2" id="KW-0238">DNA-binding</keyword>